<dbReference type="PRINTS" id="PR00737">
    <property type="entry name" value="GLHYDRLASE16"/>
</dbReference>
<sequence length="290" mass="31942">GAQAICKKEGKVCGADAPCCFNGACGSDVKSCSEGCDPSNSFAANSCYPLPKCANYKGTLASPSLIQPRSAYNGDPNSVDWLIEYSPNHATIKDNQIVMEMREGDSPNEFGRKEGVGTTISWTRHMQYGKMTARIKTGVLSPGVVSSFITMSPEGDEIDFEWVGKDRKQVQSNYYYNGILDYTKGGMHALDFDTTADFHEYSIDWQPDYISWYVDGKLIRSVQRSTTRQNNGTYNFPTKLSRVQFGLWDGGQGAQGTAEWAGTPTDWSKPGTRHTNTHHACHTEPARLVG</sequence>
<keyword evidence="3" id="KW-0326">Glycosidase</keyword>
<keyword evidence="7" id="KW-0430">Lectin</keyword>
<organism evidence="7 8">
    <name type="scientific">Syncephalis pseudoplumigaleata</name>
    <dbReference type="NCBI Taxonomy" id="1712513"/>
    <lineage>
        <taxon>Eukaryota</taxon>
        <taxon>Fungi</taxon>
        <taxon>Fungi incertae sedis</taxon>
        <taxon>Zoopagomycota</taxon>
        <taxon>Zoopagomycotina</taxon>
        <taxon>Zoopagomycetes</taxon>
        <taxon>Zoopagales</taxon>
        <taxon>Piptocephalidaceae</taxon>
        <taxon>Syncephalis</taxon>
    </lineage>
</organism>
<protein>
    <submittedName>
        <fullName evidence="7">Concanavalin A-like lectin/glucanase domain-containing protein</fullName>
    </submittedName>
</protein>
<feature type="compositionally biased region" description="Basic and acidic residues" evidence="5">
    <location>
        <begin position="281"/>
        <end position="290"/>
    </location>
</feature>
<dbReference type="PANTHER" id="PTHR10963:SF22">
    <property type="entry name" value="GLYCOSIDASE CRH2-RELATED"/>
    <property type="match status" value="1"/>
</dbReference>
<feature type="region of interest" description="Disordered" evidence="5">
    <location>
        <begin position="269"/>
        <end position="290"/>
    </location>
</feature>
<feature type="active site" description="Nucleophile" evidence="4">
    <location>
        <position position="157"/>
    </location>
</feature>
<evidence type="ECO:0000256" key="3">
    <source>
        <dbReference type="ARBA" id="ARBA00023295"/>
    </source>
</evidence>
<dbReference type="InterPro" id="IPR013320">
    <property type="entry name" value="ConA-like_dom_sf"/>
</dbReference>
<dbReference type="SUPFAM" id="SSF49899">
    <property type="entry name" value="Concanavalin A-like lectins/glucanases"/>
    <property type="match status" value="1"/>
</dbReference>
<dbReference type="GO" id="GO:0005975">
    <property type="term" value="P:carbohydrate metabolic process"/>
    <property type="evidence" value="ECO:0007669"/>
    <property type="project" value="InterPro"/>
</dbReference>
<evidence type="ECO:0000259" key="6">
    <source>
        <dbReference type="PROSITE" id="PS51762"/>
    </source>
</evidence>
<dbReference type="Pfam" id="PF00722">
    <property type="entry name" value="Glyco_hydro_16"/>
    <property type="match status" value="1"/>
</dbReference>
<dbReference type="Gene3D" id="2.60.120.200">
    <property type="match status" value="1"/>
</dbReference>
<reference evidence="8" key="1">
    <citation type="journal article" date="2018" name="Nat. Microbiol.">
        <title>Leveraging single-cell genomics to expand the fungal tree of life.</title>
        <authorList>
            <person name="Ahrendt S.R."/>
            <person name="Quandt C.A."/>
            <person name="Ciobanu D."/>
            <person name="Clum A."/>
            <person name="Salamov A."/>
            <person name="Andreopoulos B."/>
            <person name="Cheng J.F."/>
            <person name="Woyke T."/>
            <person name="Pelin A."/>
            <person name="Henrissat B."/>
            <person name="Reynolds N.K."/>
            <person name="Benny G.L."/>
            <person name="Smith M.E."/>
            <person name="James T.Y."/>
            <person name="Grigoriev I.V."/>
        </authorList>
    </citation>
    <scope>NUCLEOTIDE SEQUENCE [LARGE SCALE GENOMIC DNA]</scope>
    <source>
        <strain evidence="8">Benny S71-1</strain>
    </source>
</reference>
<keyword evidence="8" id="KW-1185">Reference proteome</keyword>
<feature type="active site" description="Proton donor" evidence="4">
    <location>
        <position position="161"/>
    </location>
</feature>
<dbReference type="Proteomes" id="UP000278143">
    <property type="component" value="Unassembled WGS sequence"/>
</dbReference>
<dbReference type="PANTHER" id="PTHR10963">
    <property type="entry name" value="GLYCOSYL HYDROLASE-RELATED"/>
    <property type="match status" value="1"/>
</dbReference>
<dbReference type="OrthoDB" id="4781at2759"/>
<keyword evidence="1" id="KW-0732">Signal</keyword>
<evidence type="ECO:0000313" key="7">
    <source>
        <dbReference type="EMBL" id="RKP24611.1"/>
    </source>
</evidence>
<accession>A0A4P9YZ01</accession>
<feature type="domain" description="GH16" evidence="6">
    <location>
        <begin position="70"/>
        <end position="286"/>
    </location>
</feature>
<dbReference type="AlphaFoldDB" id="A0A4P9YZ01"/>
<dbReference type="InterPro" id="IPR050546">
    <property type="entry name" value="Glycosyl_Hydrlase_16"/>
</dbReference>
<proteinExistence type="predicted"/>
<feature type="compositionally biased region" description="Basic residues" evidence="5">
    <location>
        <begin position="271"/>
        <end position="280"/>
    </location>
</feature>
<evidence type="ECO:0000256" key="4">
    <source>
        <dbReference type="PIRSR" id="PIRSR608264-1"/>
    </source>
</evidence>
<dbReference type="PROSITE" id="PS51762">
    <property type="entry name" value="GH16_2"/>
    <property type="match status" value="1"/>
</dbReference>
<dbReference type="GO" id="GO:0030246">
    <property type="term" value="F:carbohydrate binding"/>
    <property type="evidence" value="ECO:0007669"/>
    <property type="project" value="UniProtKB-KW"/>
</dbReference>
<dbReference type="InterPro" id="IPR000757">
    <property type="entry name" value="Beta-glucanase-like"/>
</dbReference>
<evidence type="ECO:0000256" key="5">
    <source>
        <dbReference type="SAM" id="MobiDB-lite"/>
    </source>
</evidence>
<evidence type="ECO:0000313" key="8">
    <source>
        <dbReference type="Proteomes" id="UP000278143"/>
    </source>
</evidence>
<feature type="non-terminal residue" evidence="7">
    <location>
        <position position="1"/>
    </location>
</feature>
<dbReference type="InterPro" id="IPR008264">
    <property type="entry name" value="Beta_glucanase"/>
</dbReference>
<keyword evidence="2" id="KW-0378">Hydrolase</keyword>
<evidence type="ECO:0000256" key="1">
    <source>
        <dbReference type="ARBA" id="ARBA00022729"/>
    </source>
</evidence>
<gene>
    <name evidence="7" type="ORF">SYNPS1DRAFT_23319</name>
</gene>
<dbReference type="GO" id="GO:0004553">
    <property type="term" value="F:hydrolase activity, hydrolyzing O-glycosyl compounds"/>
    <property type="evidence" value="ECO:0007669"/>
    <property type="project" value="InterPro"/>
</dbReference>
<name>A0A4P9YZ01_9FUNG</name>
<evidence type="ECO:0000256" key="2">
    <source>
        <dbReference type="ARBA" id="ARBA00022801"/>
    </source>
</evidence>
<dbReference type="EMBL" id="KZ990126">
    <property type="protein sequence ID" value="RKP24611.1"/>
    <property type="molecule type" value="Genomic_DNA"/>
</dbReference>